<dbReference type="SUPFAM" id="SSF52402">
    <property type="entry name" value="Adenine nucleotide alpha hydrolases-like"/>
    <property type="match status" value="2"/>
</dbReference>
<reference evidence="2 3" key="1">
    <citation type="journal article" date="2015" name="Genome Announc.">
        <title>Genome Assemblies of Three Soil-Associated Devosia species: D. insulae, D. limi, and D. soli.</title>
        <authorList>
            <person name="Hassan Y.I."/>
            <person name="Lepp D."/>
            <person name="Zhou T."/>
        </authorList>
    </citation>
    <scope>NUCLEOTIDE SEQUENCE [LARGE SCALE GENOMIC DNA]</scope>
    <source>
        <strain evidence="2 3">DS-56</strain>
    </source>
</reference>
<evidence type="ECO:0000313" key="3">
    <source>
        <dbReference type="Proteomes" id="UP000095463"/>
    </source>
</evidence>
<proteinExistence type="inferred from homology"/>
<keyword evidence="3" id="KW-1185">Reference proteome</keyword>
<accession>A0A1E5XQ39</accession>
<comment type="similarity">
    <text evidence="1">Belongs to the universal stress protein A family.</text>
</comment>
<dbReference type="CDD" id="cd00293">
    <property type="entry name" value="USP-like"/>
    <property type="match status" value="1"/>
</dbReference>
<sequence>MEIRSILVNVDLEQVDTPALRFAVDLARTLDARIIGIGADEPHLVVGEFDQGFATQQVYEAELSQITAQLSEAGERFQSLVPAGIDARWRPAVVGTTSCLIEASTEADMIVTDPGPMSSWARTGKVDIGELVLRSGRPVTVVGDRAKGPEIKTVVVGWKNTREARRALADAMPLLQRAQAVSIVTVGEGDRRSEQRSLDEATDWLKRHGVAARSELLAPDRTVPLTELAAARDADLLVTGCYGHSRGLELLFGGVTRRLLEADQLTRLLSH</sequence>
<dbReference type="EMBL" id="LAJE02000189">
    <property type="protein sequence ID" value="OEO30703.1"/>
    <property type="molecule type" value="Genomic_DNA"/>
</dbReference>
<protein>
    <recommendedName>
        <fullName evidence="4">UspA domain-containing protein</fullName>
    </recommendedName>
</protein>
<evidence type="ECO:0008006" key="4">
    <source>
        <dbReference type="Google" id="ProtNLM"/>
    </source>
</evidence>
<comment type="caution">
    <text evidence="2">The sequence shown here is derived from an EMBL/GenBank/DDBJ whole genome shotgun (WGS) entry which is preliminary data.</text>
</comment>
<gene>
    <name evidence="2" type="ORF">VW23_019740</name>
</gene>
<dbReference type="Gene3D" id="3.40.50.12370">
    <property type="match status" value="1"/>
</dbReference>
<dbReference type="PANTHER" id="PTHR46268:SF15">
    <property type="entry name" value="UNIVERSAL STRESS PROTEIN HP_0031"/>
    <property type="match status" value="1"/>
</dbReference>
<name>A0A1E5XQ39_9HYPH</name>
<evidence type="ECO:0000313" key="2">
    <source>
        <dbReference type="EMBL" id="OEO30703.1"/>
    </source>
</evidence>
<dbReference type="RefSeq" id="WP_069910050.1">
    <property type="nucleotide sequence ID" value="NZ_LAJE02000189.1"/>
</dbReference>
<dbReference type="AlphaFoldDB" id="A0A1E5XQ39"/>
<dbReference type="OrthoDB" id="9804721at2"/>
<evidence type="ECO:0000256" key="1">
    <source>
        <dbReference type="ARBA" id="ARBA00008791"/>
    </source>
</evidence>
<organism evidence="2 3">
    <name type="scientific">Devosia insulae DS-56</name>
    <dbReference type="NCBI Taxonomy" id="1116389"/>
    <lineage>
        <taxon>Bacteria</taxon>
        <taxon>Pseudomonadati</taxon>
        <taxon>Pseudomonadota</taxon>
        <taxon>Alphaproteobacteria</taxon>
        <taxon>Hyphomicrobiales</taxon>
        <taxon>Devosiaceae</taxon>
        <taxon>Devosia</taxon>
    </lineage>
</organism>
<dbReference type="Proteomes" id="UP000095463">
    <property type="component" value="Unassembled WGS sequence"/>
</dbReference>
<dbReference type="PANTHER" id="PTHR46268">
    <property type="entry name" value="STRESS RESPONSE PROTEIN NHAX"/>
    <property type="match status" value="1"/>
</dbReference>